<dbReference type="OrthoDB" id="5296954at2"/>
<dbReference type="Proteomes" id="UP000198615">
    <property type="component" value="Unassembled WGS sequence"/>
</dbReference>
<gene>
    <name evidence="1" type="ORF">SAMN05660686_00754</name>
</gene>
<evidence type="ECO:0008006" key="3">
    <source>
        <dbReference type="Google" id="ProtNLM"/>
    </source>
</evidence>
<organism evidence="1 2">
    <name type="scientific">Thalassobaculum litoreum DSM 18839</name>
    <dbReference type="NCBI Taxonomy" id="1123362"/>
    <lineage>
        <taxon>Bacteria</taxon>
        <taxon>Pseudomonadati</taxon>
        <taxon>Pseudomonadota</taxon>
        <taxon>Alphaproteobacteria</taxon>
        <taxon>Rhodospirillales</taxon>
        <taxon>Thalassobaculaceae</taxon>
        <taxon>Thalassobaculum</taxon>
    </lineage>
</organism>
<sequence>MFHRIAYAVSVLLILGGCQSMQIDDFKGTTPTLVLEEYFAGKTKAWGIFEDRFGNLRRQFVVDITGEWDGTTLTLDERFDYADGEKDQRVWRIEKVGENSYVGRASDVIGTAEGQTEGSAFSWTYEMELNIQGHDVKVRFDDWMFLQPDGVMVNRAHVTKFGIELGTVTLFFQKRNAQKADTDEDREAA</sequence>
<dbReference type="PROSITE" id="PS51257">
    <property type="entry name" value="PROKAR_LIPOPROTEIN"/>
    <property type="match status" value="1"/>
</dbReference>
<reference evidence="1 2" key="1">
    <citation type="submission" date="2016-10" db="EMBL/GenBank/DDBJ databases">
        <authorList>
            <person name="Varghese N."/>
            <person name="Submissions S."/>
        </authorList>
    </citation>
    <scope>NUCLEOTIDE SEQUENCE [LARGE SCALE GENOMIC DNA]</scope>
    <source>
        <strain evidence="1 2">DSM 18839</strain>
    </source>
</reference>
<dbReference type="Pfam" id="PF12915">
    <property type="entry name" value="DUF3833"/>
    <property type="match status" value="1"/>
</dbReference>
<dbReference type="EMBL" id="FNBW01000002">
    <property type="protein sequence ID" value="SDF25257.1"/>
    <property type="molecule type" value="Genomic_DNA"/>
</dbReference>
<evidence type="ECO:0000313" key="2">
    <source>
        <dbReference type="Proteomes" id="UP000198615"/>
    </source>
</evidence>
<dbReference type="AlphaFoldDB" id="A0A8G2BET7"/>
<evidence type="ECO:0000313" key="1">
    <source>
        <dbReference type="EMBL" id="SDF25257.1"/>
    </source>
</evidence>
<protein>
    <recommendedName>
        <fullName evidence="3">DUF3833 domain-containing protein</fullName>
    </recommendedName>
</protein>
<keyword evidence="2" id="KW-1185">Reference proteome</keyword>
<dbReference type="RefSeq" id="WP_084618777.1">
    <property type="nucleotide sequence ID" value="NZ_FNBW01000002.1"/>
</dbReference>
<comment type="caution">
    <text evidence="1">The sequence shown here is derived from an EMBL/GenBank/DDBJ whole genome shotgun (WGS) entry which is preliminary data.</text>
</comment>
<dbReference type="InterPro" id="IPR024409">
    <property type="entry name" value="DUF3833"/>
</dbReference>
<proteinExistence type="predicted"/>
<name>A0A8G2BET7_9PROT</name>
<accession>A0A8G2BET7</accession>